<dbReference type="EMBL" id="MK500469">
    <property type="protein sequence ID" value="QBK90215.1"/>
    <property type="molecule type" value="Genomic_DNA"/>
</dbReference>
<sequence>MNEKIYEKIIVRDYDSMTIQDHTELKSYINQFEWTKLLWTYAKNNNIKIYWPVDYTTDLFEWNNKMIKYYTNTNKYITRNNKLTSNPIIVRFNYYITYDEDERMHAYGKMIHYNKKIGVDVWRTKKDTLKKIIMDSCIFEDKKITSVKIFNINVKADNEYESDDDIYGIVCKEKPINIKESIIELPTRPLLPAHLLYNDYAQADIHKKNPDYITA</sequence>
<evidence type="ECO:0000313" key="1">
    <source>
        <dbReference type="EMBL" id="QBK90215.1"/>
    </source>
</evidence>
<name>A0A481Z3V0_9VIRU</name>
<gene>
    <name evidence="1" type="ORF">LCPAC102_01280</name>
</gene>
<protein>
    <submittedName>
        <fullName evidence="1">Uncharacterized protein</fullName>
    </submittedName>
</protein>
<reference evidence="1" key="1">
    <citation type="journal article" date="2019" name="MBio">
        <title>Virus Genomes from Deep Sea Sediments Expand the Ocean Megavirome and Support Independent Origins of Viral Gigantism.</title>
        <authorList>
            <person name="Backstrom D."/>
            <person name="Yutin N."/>
            <person name="Jorgensen S.L."/>
            <person name="Dharamshi J."/>
            <person name="Homa F."/>
            <person name="Zaremba-Niedwiedzka K."/>
            <person name="Spang A."/>
            <person name="Wolf Y.I."/>
            <person name="Koonin E.V."/>
            <person name="Ettema T.J."/>
        </authorList>
    </citation>
    <scope>NUCLEOTIDE SEQUENCE</scope>
</reference>
<accession>A0A481Z3V0</accession>
<organism evidence="1">
    <name type="scientific">Pithovirus LCPAC102</name>
    <dbReference type="NCBI Taxonomy" id="2506587"/>
    <lineage>
        <taxon>Viruses</taxon>
        <taxon>Pithoviruses</taxon>
    </lineage>
</organism>
<proteinExistence type="predicted"/>